<keyword evidence="2" id="KW-0694">RNA-binding</keyword>
<protein>
    <recommendedName>
        <fullName evidence="4">CID domain-containing protein</fullName>
    </recommendedName>
</protein>
<proteinExistence type="predicted"/>
<dbReference type="Gene3D" id="1.25.40.90">
    <property type="match status" value="1"/>
</dbReference>
<dbReference type="PANTHER" id="PTHR23140:SF0">
    <property type="entry name" value="U2 SNRNP-ASSOCIATED SURP MOTIF-CONTAINING PROTEIN"/>
    <property type="match status" value="1"/>
</dbReference>
<feature type="domain" description="CID" evidence="4">
    <location>
        <begin position="1"/>
        <end position="84"/>
    </location>
</feature>
<dbReference type="CDD" id="cd21371">
    <property type="entry name" value="cwf21_RRC1-like"/>
    <property type="match status" value="1"/>
</dbReference>
<evidence type="ECO:0000313" key="6">
    <source>
        <dbReference type="Proteomes" id="UP000639772"/>
    </source>
</evidence>
<feature type="compositionally biased region" description="Basic and acidic residues" evidence="3">
    <location>
        <begin position="420"/>
        <end position="439"/>
    </location>
</feature>
<dbReference type="OrthoDB" id="1931779at2759"/>
<feature type="compositionally biased region" description="Basic residues" evidence="3">
    <location>
        <begin position="402"/>
        <end position="416"/>
    </location>
</feature>
<evidence type="ECO:0000256" key="1">
    <source>
        <dbReference type="ARBA" id="ARBA00022664"/>
    </source>
</evidence>
<organism evidence="5 6">
    <name type="scientific">Vanilla planifolia</name>
    <name type="common">Vanilla</name>
    <dbReference type="NCBI Taxonomy" id="51239"/>
    <lineage>
        <taxon>Eukaryota</taxon>
        <taxon>Viridiplantae</taxon>
        <taxon>Streptophyta</taxon>
        <taxon>Embryophyta</taxon>
        <taxon>Tracheophyta</taxon>
        <taxon>Spermatophyta</taxon>
        <taxon>Magnoliopsida</taxon>
        <taxon>Liliopsida</taxon>
        <taxon>Asparagales</taxon>
        <taxon>Orchidaceae</taxon>
        <taxon>Vanilloideae</taxon>
        <taxon>Vanilleae</taxon>
        <taxon>Vanilla</taxon>
    </lineage>
</organism>
<dbReference type="SMART" id="SM01115">
    <property type="entry name" value="cwf21"/>
    <property type="match status" value="1"/>
</dbReference>
<keyword evidence="1" id="KW-0507">mRNA processing</keyword>
<dbReference type="InterPro" id="IPR047491">
    <property type="entry name" value="RRC1-like_cwf21"/>
</dbReference>
<feature type="compositionally biased region" description="Polar residues" evidence="3">
    <location>
        <begin position="236"/>
        <end position="253"/>
    </location>
</feature>
<dbReference type="PROSITE" id="PS51391">
    <property type="entry name" value="CID"/>
    <property type="match status" value="1"/>
</dbReference>
<dbReference type="AlphaFoldDB" id="A0A835QM93"/>
<dbReference type="InterPro" id="IPR008942">
    <property type="entry name" value="ENTH_VHS"/>
</dbReference>
<evidence type="ECO:0000259" key="4">
    <source>
        <dbReference type="PROSITE" id="PS51391"/>
    </source>
</evidence>
<dbReference type="Proteomes" id="UP000639772">
    <property type="component" value="Unassembled WGS sequence"/>
</dbReference>
<dbReference type="GO" id="GO:0003723">
    <property type="term" value="F:RNA binding"/>
    <property type="evidence" value="ECO:0007669"/>
    <property type="project" value="UniProtKB-KW"/>
</dbReference>
<feature type="region of interest" description="Disordered" evidence="3">
    <location>
        <begin position="371"/>
        <end position="439"/>
    </location>
</feature>
<sequence>MLVSDILHNSSVPVKNASAYRTKFETTLPDIMESFNDLYRSVTGRITAEALKERVLKVLQVWADWFLFSDAYVNGLRATFLRSGNSGVIPFHSICGDVPEIENKASADDISEGGKLNQDAALAMGRSAAMKELLGLPLAELERRCRHNGISLVGGREMMVARLLYLEEAEKQRSYERDDELRYGQSHFNRYPRDDDGWNANNAQSRDADLVTETSNSAKWNRHGQGTVLSKEEDFSTVSDPIRTASQSESRANLSKKGRADPILPASKWSRDDDDGSDGEDKKGSHGLGLGYSSSGSENVGPERADAEVATDADVFSHPDISMSEEYRQKLRRLEVAVMEYRESLEERGLRSSEDIERKVASYRRRLQSDYGLQDSSEGLNRQVSQKTSERKEKQDDGHDSSRKRHRSKSHSRSPTKKPSTREREEAERDRDRLREKDSVDDLQGNFEGKCSLLHCRRLPVSINHVVSEMIPCDFQAIILHEGMLEDWERCSCIGCCVPRLNWTHCRQEMDPDTPDGSHITRRTSRNVCKSLKVAPTPAGVPATPSKG</sequence>
<dbReference type="EMBL" id="JADCNM010000008">
    <property type="protein sequence ID" value="KAG0472304.1"/>
    <property type="molecule type" value="Genomic_DNA"/>
</dbReference>
<accession>A0A835QM93</accession>
<evidence type="ECO:0000313" key="5">
    <source>
        <dbReference type="EMBL" id="KAG0472304.1"/>
    </source>
</evidence>
<comment type="caution">
    <text evidence="5">The sequence shown here is derived from an EMBL/GenBank/DDBJ whole genome shotgun (WGS) entry which is preliminary data.</text>
</comment>
<dbReference type="GO" id="GO:0006397">
    <property type="term" value="P:mRNA processing"/>
    <property type="evidence" value="ECO:0007669"/>
    <property type="project" value="UniProtKB-KW"/>
</dbReference>
<dbReference type="Pfam" id="PF08312">
    <property type="entry name" value="cwf21"/>
    <property type="match status" value="1"/>
</dbReference>
<feature type="compositionally biased region" description="Polar residues" evidence="3">
    <location>
        <begin position="374"/>
        <end position="387"/>
    </location>
</feature>
<gene>
    <name evidence="5" type="ORF">HPP92_016850</name>
</gene>
<feature type="region of interest" description="Disordered" evidence="3">
    <location>
        <begin position="208"/>
        <end position="318"/>
    </location>
</feature>
<feature type="compositionally biased region" description="Basic and acidic residues" evidence="3">
    <location>
        <begin position="388"/>
        <end position="401"/>
    </location>
</feature>
<evidence type="ECO:0000256" key="3">
    <source>
        <dbReference type="SAM" id="MobiDB-lite"/>
    </source>
</evidence>
<name>A0A835QM93_VANPL</name>
<dbReference type="GO" id="GO:0005634">
    <property type="term" value="C:nucleus"/>
    <property type="evidence" value="ECO:0007669"/>
    <property type="project" value="TreeGrafter"/>
</dbReference>
<reference evidence="5 6" key="1">
    <citation type="journal article" date="2020" name="Nat. Food">
        <title>A phased Vanilla planifolia genome enables genetic improvement of flavour and production.</title>
        <authorList>
            <person name="Hasing T."/>
            <person name="Tang H."/>
            <person name="Brym M."/>
            <person name="Khazi F."/>
            <person name="Huang T."/>
            <person name="Chambers A.H."/>
        </authorList>
    </citation>
    <scope>NUCLEOTIDE SEQUENCE [LARGE SCALE GENOMIC DNA]</scope>
    <source>
        <tissue evidence="5">Leaf</tissue>
    </source>
</reference>
<dbReference type="InterPro" id="IPR013170">
    <property type="entry name" value="mRNA_splic_Cwf21_dom"/>
</dbReference>
<dbReference type="PANTHER" id="PTHR23140">
    <property type="entry name" value="RNA PROCESSING PROTEIN LD23810P"/>
    <property type="match status" value="1"/>
</dbReference>
<dbReference type="InterPro" id="IPR051485">
    <property type="entry name" value="SR-CTD_assoc_factor"/>
</dbReference>
<evidence type="ECO:0000256" key="2">
    <source>
        <dbReference type="ARBA" id="ARBA00022884"/>
    </source>
</evidence>
<dbReference type="InterPro" id="IPR006569">
    <property type="entry name" value="CID_dom"/>
</dbReference>
<dbReference type="Gene3D" id="6.10.140.420">
    <property type="match status" value="1"/>
</dbReference>